<proteinExistence type="predicted"/>
<dbReference type="EMBL" id="CP133620">
    <property type="protein sequence ID" value="WMV46906.1"/>
    <property type="molecule type" value="Genomic_DNA"/>
</dbReference>
<dbReference type="Proteomes" id="UP001234989">
    <property type="component" value="Chromosome 9"/>
</dbReference>
<dbReference type="SUPFAM" id="SSF143503">
    <property type="entry name" value="PUG domain-like"/>
    <property type="match status" value="1"/>
</dbReference>
<accession>A0AAF0ZPN1</accession>
<dbReference type="AlphaFoldDB" id="A0AAF0ZPN1"/>
<dbReference type="SUPFAM" id="SSF46934">
    <property type="entry name" value="UBA-like"/>
    <property type="match status" value="1"/>
</dbReference>
<reference evidence="3" key="1">
    <citation type="submission" date="2023-08" db="EMBL/GenBank/DDBJ databases">
        <title>A de novo genome assembly of Solanum verrucosum Schlechtendal, a Mexican diploid species geographically isolated from the other diploid A-genome species in potato relatives.</title>
        <authorList>
            <person name="Hosaka K."/>
        </authorList>
    </citation>
    <scope>NUCLEOTIDE SEQUENCE</scope>
    <source>
        <tissue evidence="3">Young leaves</tissue>
    </source>
</reference>
<feature type="region of interest" description="Disordered" evidence="1">
    <location>
        <begin position="172"/>
        <end position="195"/>
    </location>
</feature>
<dbReference type="InterPro" id="IPR009060">
    <property type="entry name" value="UBA-like_sf"/>
</dbReference>
<dbReference type="Pfam" id="PF09409">
    <property type="entry name" value="PUB"/>
    <property type="match status" value="1"/>
</dbReference>
<dbReference type="InterPro" id="IPR036339">
    <property type="entry name" value="PUB-like_dom_sf"/>
</dbReference>
<evidence type="ECO:0000256" key="1">
    <source>
        <dbReference type="SAM" id="MobiDB-lite"/>
    </source>
</evidence>
<evidence type="ECO:0000313" key="3">
    <source>
        <dbReference type="EMBL" id="WMV46906.1"/>
    </source>
</evidence>
<feature type="domain" description="PUB" evidence="2">
    <location>
        <begin position="269"/>
        <end position="339"/>
    </location>
</feature>
<dbReference type="Gene3D" id="1.20.58.2190">
    <property type="match status" value="1"/>
</dbReference>
<feature type="region of interest" description="Disordered" evidence="1">
    <location>
        <begin position="207"/>
        <end position="231"/>
    </location>
</feature>
<evidence type="ECO:0000259" key="2">
    <source>
        <dbReference type="Pfam" id="PF09409"/>
    </source>
</evidence>
<dbReference type="PANTHER" id="PTHR46713">
    <property type="entry name" value="F13M7.16 PROTEIN"/>
    <property type="match status" value="1"/>
</dbReference>
<protein>
    <recommendedName>
        <fullName evidence="2">PUB domain-containing protein</fullName>
    </recommendedName>
</protein>
<gene>
    <name evidence="3" type="ORF">MTR67_040291</name>
</gene>
<dbReference type="Gene3D" id="1.10.8.10">
    <property type="entry name" value="DNA helicase RuvA subunit, C-terminal domain"/>
    <property type="match status" value="1"/>
</dbReference>
<dbReference type="InterPro" id="IPR018997">
    <property type="entry name" value="PUB_domain"/>
</dbReference>
<keyword evidence="4" id="KW-1185">Reference proteome</keyword>
<feature type="compositionally biased region" description="Basic and acidic residues" evidence="1">
    <location>
        <begin position="123"/>
        <end position="152"/>
    </location>
</feature>
<sequence length="364" mass="41857">MDASDINRSLVSELEAMGFSEAQATKALCSSGMFILLAQVKQITLTGNSSLEAAVNWIVDHEDETYNDEMPMDTVAAVCKYVHLQRRESHYYSMVEVFERGTVEYLGVSVDIIETPTPTFDSEQAKLKAQELRDRARKRREEEEKKLDKEREKERIRAGKEWLATKRMAEENERKRFEAQRKTEKEEERRARERIRQKLQQDMADRRARLGSSLNSGTSLKSIKTSKPETKNPLKVDSAVLSGNLITKKEVLMECLRSLRRQHKEEDMKVQRAFKTLLVYVRNIVSNPDDGKFRKIRLSNPAFQARVGLFKEGVQFLELCGFERAEKGDFLVLHSDKVDMALLRSAGMVLHTAITNPFFGLLSM</sequence>
<feature type="compositionally biased region" description="Polar residues" evidence="1">
    <location>
        <begin position="212"/>
        <end position="225"/>
    </location>
</feature>
<dbReference type="PANTHER" id="PTHR46713:SF4">
    <property type="entry name" value="UBIQUITIN-ASSOCIATED (UBA)_TS-N DOMAIN PROTEIN"/>
    <property type="match status" value="1"/>
</dbReference>
<organism evidence="3 4">
    <name type="scientific">Solanum verrucosum</name>
    <dbReference type="NCBI Taxonomy" id="315347"/>
    <lineage>
        <taxon>Eukaryota</taxon>
        <taxon>Viridiplantae</taxon>
        <taxon>Streptophyta</taxon>
        <taxon>Embryophyta</taxon>
        <taxon>Tracheophyta</taxon>
        <taxon>Spermatophyta</taxon>
        <taxon>Magnoliopsida</taxon>
        <taxon>eudicotyledons</taxon>
        <taxon>Gunneridae</taxon>
        <taxon>Pentapetalae</taxon>
        <taxon>asterids</taxon>
        <taxon>lamiids</taxon>
        <taxon>Solanales</taxon>
        <taxon>Solanaceae</taxon>
        <taxon>Solanoideae</taxon>
        <taxon>Solaneae</taxon>
        <taxon>Solanum</taxon>
    </lineage>
</organism>
<name>A0AAF0ZPN1_SOLVR</name>
<feature type="region of interest" description="Disordered" evidence="1">
    <location>
        <begin position="121"/>
        <end position="152"/>
    </location>
</feature>
<evidence type="ECO:0000313" key="4">
    <source>
        <dbReference type="Proteomes" id="UP001234989"/>
    </source>
</evidence>
<dbReference type="SMART" id="SM00580">
    <property type="entry name" value="PUG"/>
    <property type="match status" value="1"/>
</dbReference>